<dbReference type="GO" id="GO:0007131">
    <property type="term" value="P:reciprocal meiotic recombination"/>
    <property type="evidence" value="ECO:0007669"/>
    <property type="project" value="TreeGrafter"/>
</dbReference>
<dbReference type="Proteomes" id="UP000594263">
    <property type="component" value="Unplaced"/>
</dbReference>
<dbReference type="GO" id="GO:0000793">
    <property type="term" value="C:condensed chromosome"/>
    <property type="evidence" value="ECO:0007669"/>
    <property type="project" value="TreeGrafter"/>
</dbReference>
<evidence type="ECO:0000256" key="2">
    <source>
        <dbReference type="SAM" id="SignalP"/>
    </source>
</evidence>
<evidence type="ECO:0000313" key="4">
    <source>
        <dbReference type="Proteomes" id="UP000594263"/>
    </source>
</evidence>
<proteinExistence type="predicted"/>
<keyword evidence="4" id="KW-1185">Reference proteome</keyword>
<reference evidence="3" key="1">
    <citation type="submission" date="2021-01" db="UniProtKB">
        <authorList>
            <consortium name="EnsemblPlants"/>
        </authorList>
    </citation>
    <scope>IDENTIFICATION</scope>
</reference>
<dbReference type="OMA" id="ELQWDNM"/>
<evidence type="ECO:0000313" key="3">
    <source>
        <dbReference type="EnsemblPlants" id="Kaladp0383s0005.1.v1.1"/>
    </source>
</evidence>
<evidence type="ECO:0000256" key="1">
    <source>
        <dbReference type="SAM" id="MobiDB-lite"/>
    </source>
</evidence>
<keyword evidence="2" id="KW-0732">Signal</keyword>
<feature type="region of interest" description="Disordered" evidence="1">
    <location>
        <begin position="443"/>
        <end position="470"/>
    </location>
</feature>
<protein>
    <submittedName>
        <fullName evidence="3">Uncharacterized protein</fullName>
    </submittedName>
</protein>
<dbReference type="AlphaFoldDB" id="A0A7N0VA51"/>
<feature type="chain" id="PRO_5029699041" evidence="2">
    <location>
        <begin position="24"/>
        <end position="470"/>
    </location>
</feature>
<dbReference type="EnsemblPlants" id="Kaladp0383s0005.1.v1.1">
    <property type="protein sequence ID" value="Kaladp0383s0005.1.v1.1"/>
    <property type="gene ID" value="Kaladp0383s0005.v1.1"/>
</dbReference>
<name>A0A7N0VA51_KALFE</name>
<accession>A0A7N0VA51</accession>
<dbReference type="GO" id="GO:0030674">
    <property type="term" value="F:protein-macromolecule adaptor activity"/>
    <property type="evidence" value="ECO:0007669"/>
    <property type="project" value="TreeGrafter"/>
</dbReference>
<dbReference type="PANTHER" id="PTHR36722">
    <property type="entry name" value="TYPE 2 DNA TOPOISOMERASE 6 SUBUNIT B-LIKE"/>
    <property type="match status" value="1"/>
</dbReference>
<sequence>MEISTNLKLCLLVSVSLFNLTLRLSVSVKRFSSPTVFRVSISDTGIGSCVEEFKSFKCAHGFIAGNNSDGVLSIATTRISDDEVRNYQINLMETVPARRLCVLPSQPKHGGRFSGTEVSFATAQDISGLLPEIACFLKKMQIPGIPVFSVHFQKDSIDVMVQHYIELIREDPVVANGCDPPPDASNIERLKSGLEDYVLRHGYKSDTKCLSCFPDHRDHLKVGSGMAYCMEGQRNAGLIVEAVVVISDSIDPSSPCFREFGTNTEVVLFNDFSPSLLTQTSQNALTKMDWKCYGLTLGNVLDLDGHALLEWENLPPSVHIDIVLHCYQSLYPLWSSRKTSQFEHCKLVKKALGSALEDIKERHAGILLSANAVKVCSYAPELAKTIAGLILCSDNSDFQGECMKLLGLCSPLDQTNEKESIEACVNEKILKAISLHDKRNHRGKEPAPLLFEDEDEGFLEPDFSTDEEDL</sequence>
<feature type="compositionally biased region" description="Acidic residues" evidence="1">
    <location>
        <begin position="451"/>
        <end position="470"/>
    </location>
</feature>
<dbReference type="InterPro" id="IPR034566">
    <property type="entry name" value="MTOPVIB_plant"/>
</dbReference>
<dbReference type="GO" id="GO:0042138">
    <property type="term" value="P:meiotic DNA double-strand break formation"/>
    <property type="evidence" value="ECO:0007669"/>
    <property type="project" value="InterPro"/>
</dbReference>
<feature type="signal peptide" evidence="2">
    <location>
        <begin position="1"/>
        <end position="23"/>
    </location>
</feature>
<organism evidence="3 4">
    <name type="scientific">Kalanchoe fedtschenkoi</name>
    <name type="common">Lavender scallops</name>
    <name type="synonym">South American air plant</name>
    <dbReference type="NCBI Taxonomy" id="63787"/>
    <lineage>
        <taxon>Eukaryota</taxon>
        <taxon>Viridiplantae</taxon>
        <taxon>Streptophyta</taxon>
        <taxon>Embryophyta</taxon>
        <taxon>Tracheophyta</taxon>
        <taxon>Spermatophyta</taxon>
        <taxon>Magnoliopsida</taxon>
        <taxon>eudicotyledons</taxon>
        <taxon>Gunneridae</taxon>
        <taxon>Pentapetalae</taxon>
        <taxon>Saxifragales</taxon>
        <taxon>Crassulaceae</taxon>
        <taxon>Kalanchoe</taxon>
    </lineage>
</organism>
<dbReference type="Gramene" id="Kaladp0383s0005.1.v1.1">
    <property type="protein sequence ID" value="Kaladp0383s0005.1.v1.1"/>
    <property type="gene ID" value="Kaladp0383s0005.v1.1"/>
</dbReference>
<dbReference type="PANTHER" id="PTHR36722:SF1">
    <property type="entry name" value="TYPE 2 DNA TOPOISOMERASE 6 SUBUNIT B-LIKE"/>
    <property type="match status" value="1"/>
</dbReference>